<keyword evidence="3" id="KW-1185">Reference proteome</keyword>
<feature type="transmembrane region" description="Helical" evidence="1">
    <location>
        <begin position="51"/>
        <end position="69"/>
    </location>
</feature>
<comment type="caution">
    <text evidence="2">The sequence shown here is derived from an EMBL/GenBank/DDBJ whole genome shotgun (WGS) entry which is preliminary data.</text>
</comment>
<dbReference type="RefSeq" id="WP_344515882.1">
    <property type="nucleotide sequence ID" value="NZ_BAAAQD010000069.1"/>
</dbReference>
<sequence length="163" mass="17287">MYDSGRSHISVTMRHNVGGVRGRSSGQAYAESALSVALAPLVPLPSWRRPAVVAGGAAGLVLCLAVGALGGPPEAVESAKGFGALLGVVALVAGLLALFRWRRHQEFGAAYATAAALWQEAMYCTECAASWVPGDRRMIGQDQRLGWVLFRRAKQSGQPQRTR</sequence>
<keyword evidence="1" id="KW-0472">Membrane</keyword>
<organism evidence="2 3">
    <name type="scientific">Dactylosporangium maewongense</name>
    <dbReference type="NCBI Taxonomy" id="634393"/>
    <lineage>
        <taxon>Bacteria</taxon>
        <taxon>Bacillati</taxon>
        <taxon>Actinomycetota</taxon>
        <taxon>Actinomycetes</taxon>
        <taxon>Micromonosporales</taxon>
        <taxon>Micromonosporaceae</taxon>
        <taxon>Dactylosporangium</taxon>
    </lineage>
</organism>
<evidence type="ECO:0000256" key="1">
    <source>
        <dbReference type="SAM" id="Phobius"/>
    </source>
</evidence>
<keyword evidence="1" id="KW-1133">Transmembrane helix</keyword>
<evidence type="ECO:0000313" key="3">
    <source>
        <dbReference type="Proteomes" id="UP001501470"/>
    </source>
</evidence>
<evidence type="ECO:0000313" key="2">
    <source>
        <dbReference type="EMBL" id="GAA1577828.1"/>
    </source>
</evidence>
<dbReference type="EMBL" id="BAAAQD010000069">
    <property type="protein sequence ID" value="GAA1577828.1"/>
    <property type="molecule type" value="Genomic_DNA"/>
</dbReference>
<gene>
    <name evidence="2" type="ORF">GCM10009827_119480</name>
</gene>
<dbReference type="Proteomes" id="UP001501470">
    <property type="component" value="Unassembled WGS sequence"/>
</dbReference>
<protein>
    <submittedName>
        <fullName evidence="2">Uncharacterized protein</fullName>
    </submittedName>
</protein>
<name>A0ABN2DKA5_9ACTN</name>
<keyword evidence="1" id="KW-0812">Transmembrane</keyword>
<proteinExistence type="predicted"/>
<accession>A0ABN2DKA5</accession>
<reference evidence="2 3" key="1">
    <citation type="journal article" date="2019" name="Int. J. Syst. Evol. Microbiol.">
        <title>The Global Catalogue of Microorganisms (GCM) 10K type strain sequencing project: providing services to taxonomists for standard genome sequencing and annotation.</title>
        <authorList>
            <consortium name="The Broad Institute Genomics Platform"/>
            <consortium name="The Broad Institute Genome Sequencing Center for Infectious Disease"/>
            <person name="Wu L."/>
            <person name="Ma J."/>
        </authorList>
    </citation>
    <scope>NUCLEOTIDE SEQUENCE [LARGE SCALE GENOMIC DNA]</scope>
    <source>
        <strain evidence="2 3">JCM 15933</strain>
    </source>
</reference>
<feature type="transmembrane region" description="Helical" evidence="1">
    <location>
        <begin position="81"/>
        <end position="99"/>
    </location>
</feature>